<accession>A0A1R3JHM1</accession>
<dbReference type="EMBL" id="AWUE01016094">
    <property type="protein sequence ID" value="OMO94255.1"/>
    <property type="molecule type" value="Genomic_DNA"/>
</dbReference>
<proteinExistence type="predicted"/>
<reference evidence="3" key="1">
    <citation type="submission" date="2013-09" db="EMBL/GenBank/DDBJ databases">
        <title>Corchorus olitorius genome sequencing.</title>
        <authorList>
            <person name="Alam M."/>
            <person name="Haque M.S."/>
            <person name="Islam M.S."/>
            <person name="Emdad E.M."/>
            <person name="Islam M.M."/>
            <person name="Ahmed B."/>
            <person name="Halim A."/>
            <person name="Hossen Q.M.M."/>
            <person name="Hossain M.Z."/>
            <person name="Ahmed R."/>
            <person name="Khan M.M."/>
            <person name="Islam R."/>
            <person name="Rashid M.M."/>
            <person name="Khan S.A."/>
            <person name="Rahman M.S."/>
            <person name="Alam M."/>
            <person name="Yahiya A.S."/>
            <person name="Khan M.S."/>
            <person name="Azam M.S."/>
            <person name="Haque T."/>
            <person name="Lashkar M.Z.H."/>
            <person name="Akhand A.I."/>
            <person name="Morshed G."/>
            <person name="Roy S."/>
            <person name="Uddin K.S."/>
            <person name="Rabeya T."/>
            <person name="Hossain A.S."/>
            <person name="Chowdhury A."/>
            <person name="Snigdha A.R."/>
            <person name="Mortoza M.S."/>
            <person name="Matin S.A."/>
            <person name="Hoque S.M.E."/>
            <person name="Islam M.K."/>
            <person name="Roy D.K."/>
            <person name="Haider R."/>
            <person name="Moosa M.M."/>
            <person name="Elias S.M."/>
            <person name="Hasan A.M."/>
            <person name="Jahan S."/>
            <person name="Shafiuddin M."/>
            <person name="Mahmood N."/>
            <person name="Shommy N.S."/>
        </authorList>
    </citation>
    <scope>NUCLEOTIDE SEQUENCE [LARGE SCALE GENOMIC DNA]</scope>
    <source>
        <strain evidence="3">cv. O-4</strain>
    </source>
</reference>
<evidence type="ECO:0000256" key="1">
    <source>
        <dbReference type="SAM" id="MobiDB-lite"/>
    </source>
</evidence>
<evidence type="ECO:0000313" key="2">
    <source>
        <dbReference type="EMBL" id="OMO94255.1"/>
    </source>
</evidence>
<protein>
    <submittedName>
        <fullName evidence="2">Uncharacterized protein</fullName>
    </submittedName>
</protein>
<comment type="caution">
    <text evidence="2">The sequence shown here is derived from an EMBL/GenBank/DDBJ whole genome shotgun (WGS) entry which is preliminary data.</text>
</comment>
<dbReference type="Proteomes" id="UP000187203">
    <property type="component" value="Unassembled WGS sequence"/>
</dbReference>
<gene>
    <name evidence="2" type="ORF">COLO4_16445</name>
</gene>
<feature type="region of interest" description="Disordered" evidence="1">
    <location>
        <begin position="46"/>
        <end position="67"/>
    </location>
</feature>
<dbReference type="AlphaFoldDB" id="A0A1R3JHM1"/>
<sequence length="67" mass="7136">MGPTQEFEAVWCGFDLSSYQSWLGTDPVNSSKPVITPTVPDSLGIGKARTVTTPPLRNARGSANWAA</sequence>
<keyword evidence="3" id="KW-1185">Reference proteome</keyword>
<evidence type="ECO:0000313" key="3">
    <source>
        <dbReference type="Proteomes" id="UP000187203"/>
    </source>
</evidence>
<name>A0A1R3JHM1_9ROSI</name>
<organism evidence="2 3">
    <name type="scientific">Corchorus olitorius</name>
    <dbReference type="NCBI Taxonomy" id="93759"/>
    <lineage>
        <taxon>Eukaryota</taxon>
        <taxon>Viridiplantae</taxon>
        <taxon>Streptophyta</taxon>
        <taxon>Embryophyta</taxon>
        <taxon>Tracheophyta</taxon>
        <taxon>Spermatophyta</taxon>
        <taxon>Magnoliopsida</taxon>
        <taxon>eudicotyledons</taxon>
        <taxon>Gunneridae</taxon>
        <taxon>Pentapetalae</taxon>
        <taxon>rosids</taxon>
        <taxon>malvids</taxon>
        <taxon>Malvales</taxon>
        <taxon>Malvaceae</taxon>
        <taxon>Grewioideae</taxon>
        <taxon>Apeibeae</taxon>
        <taxon>Corchorus</taxon>
    </lineage>
</organism>